<dbReference type="EMBL" id="JAIWYP010000005">
    <property type="protein sequence ID" value="KAH3820286.1"/>
    <property type="molecule type" value="Genomic_DNA"/>
</dbReference>
<keyword evidence="2" id="KW-1185">Reference proteome</keyword>
<evidence type="ECO:0000313" key="1">
    <source>
        <dbReference type="EMBL" id="KAH3820286.1"/>
    </source>
</evidence>
<reference evidence="1" key="1">
    <citation type="journal article" date="2019" name="bioRxiv">
        <title>The Genome of the Zebra Mussel, Dreissena polymorpha: A Resource for Invasive Species Research.</title>
        <authorList>
            <person name="McCartney M.A."/>
            <person name="Auch B."/>
            <person name="Kono T."/>
            <person name="Mallez S."/>
            <person name="Zhang Y."/>
            <person name="Obille A."/>
            <person name="Becker A."/>
            <person name="Abrahante J.E."/>
            <person name="Garbe J."/>
            <person name="Badalamenti J.P."/>
            <person name="Herman A."/>
            <person name="Mangelson H."/>
            <person name="Liachko I."/>
            <person name="Sullivan S."/>
            <person name="Sone E.D."/>
            <person name="Koren S."/>
            <person name="Silverstein K.A.T."/>
            <person name="Beckman K.B."/>
            <person name="Gohl D.M."/>
        </authorList>
    </citation>
    <scope>NUCLEOTIDE SEQUENCE</scope>
    <source>
        <strain evidence="1">Duluth1</strain>
        <tissue evidence="1">Whole animal</tissue>
    </source>
</reference>
<name>A0A9D4GRR1_DREPO</name>
<dbReference type="Proteomes" id="UP000828390">
    <property type="component" value="Unassembled WGS sequence"/>
</dbReference>
<protein>
    <submittedName>
        <fullName evidence="1">Uncharacterized protein</fullName>
    </submittedName>
</protein>
<proteinExistence type="predicted"/>
<dbReference type="AlphaFoldDB" id="A0A9D4GRR1"/>
<sequence length="63" mass="7031">MSRHVSDQNCAPVTVNFFGDAPDGSAKLLTSYQFLDVRSDVTLQDSDFRRPDECKHTETPVGK</sequence>
<gene>
    <name evidence="1" type="ORF">DPMN_122032</name>
</gene>
<organism evidence="1 2">
    <name type="scientific">Dreissena polymorpha</name>
    <name type="common">Zebra mussel</name>
    <name type="synonym">Mytilus polymorpha</name>
    <dbReference type="NCBI Taxonomy" id="45954"/>
    <lineage>
        <taxon>Eukaryota</taxon>
        <taxon>Metazoa</taxon>
        <taxon>Spiralia</taxon>
        <taxon>Lophotrochozoa</taxon>
        <taxon>Mollusca</taxon>
        <taxon>Bivalvia</taxon>
        <taxon>Autobranchia</taxon>
        <taxon>Heteroconchia</taxon>
        <taxon>Euheterodonta</taxon>
        <taxon>Imparidentia</taxon>
        <taxon>Neoheterodontei</taxon>
        <taxon>Myida</taxon>
        <taxon>Dreissenoidea</taxon>
        <taxon>Dreissenidae</taxon>
        <taxon>Dreissena</taxon>
    </lineage>
</organism>
<accession>A0A9D4GRR1</accession>
<comment type="caution">
    <text evidence="1">The sequence shown here is derived from an EMBL/GenBank/DDBJ whole genome shotgun (WGS) entry which is preliminary data.</text>
</comment>
<reference evidence="1" key="2">
    <citation type="submission" date="2020-11" db="EMBL/GenBank/DDBJ databases">
        <authorList>
            <person name="McCartney M.A."/>
            <person name="Auch B."/>
            <person name="Kono T."/>
            <person name="Mallez S."/>
            <person name="Becker A."/>
            <person name="Gohl D.M."/>
            <person name="Silverstein K.A.T."/>
            <person name="Koren S."/>
            <person name="Bechman K.B."/>
            <person name="Herman A."/>
            <person name="Abrahante J.E."/>
            <person name="Garbe J."/>
        </authorList>
    </citation>
    <scope>NUCLEOTIDE SEQUENCE</scope>
    <source>
        <strain evidence="1">Duluth1</strain>
        <tissue evidence="1">Whole animal</tissue>
    </source>
</reference>
<evidence type="ECO:0000313" key="2">
    <source>
        <dbReference type="Proteomes" id="UP000828390"/>
    </source>
</evidence>